<evidence type="ECO:0000256" key="2">
    <source>
        <dbReference type="SAM" id="SignalP"/>
    </source>
</evidence>
<feature type="chain" id="PRO_5015898191" evidence="2">
    <location>
        <begin position="21"/>
        <end position="723"/>
    </location>
</feature>
<keyword evidence="1" id="KW-0378">Hydrolase</keyword>
<feature type="domain" description="Alpha-N-acetylglucosaminidase C-terminal" evidence="5">
    <location>
        <begin position="451"/>
        <end position="715"/>
    </location>
</feature>
<dbReference type="RefSeq" id="WP_110311779.1">
    <property type="nucleotide sequence ID" value="NZ_QICL01000024.1"/>
</dbReference>
<evidence type="ECO:0000313" key="7">
    <source>
        <dbReference type="Proteomes" id="UP000247973"/>
    </source>
</evidence>
<reference evidence="6 7" key="1">
    <citation type="submission" date="2018-03" db="EMBL/GenBank/DDBJ databases">
        <title>Genomic Encyclopedia of Archaeal and Bacterial Type Strains, Phase II (KMG-II): from individual species to whole genera.</title>
        <authorList>
            <person name="Goeker M."/>
        </authorList>
    </citation>
    <scope>NUCLEOTIDE SEQUENCE [LARGE SCALE GENOMIC DNA]</scope>
    <source>
        <strain evidence="6 7">DSM 100214</strain>
    </source>
</reference>
<feature type="signal peptide" evidence="2">
    <location>
        <begin position="1"/>
        <end position="20"/>
    </location>
</feature>
<dbReference type="Pfam" id="PF12971">
    <property type="entry name" value="NAGLU_N"/>
    <property type="match status" value="1"/>
</dbReference>
<dbReference type="InterPro" id="IPR024240">
    <property type="entry name" value="NAGLU_N"/>
</dbReference>
<dbReference type="Pfam" id="PF05089">
    <property type="entry name" value="NAGLU"/>
    <property type="match status" value="1"/>
</dbReference>
<gene>
    <name evidence="6" type="ORF">CLV62_12461</name>
</gene>
<dbReference type="Gene3D" id="1.20.120.670">
    <property type="entry name" value="N-acetyl-b-d-glucoasminidase"/>
    <property type="match status" value="1"/>
</dbReference>
<dbReference type="GO" id="GO:0005975">
    <property type="term" value="P:carbohydrate metabolic process"/>
    <property type="evidence" value="ECO:0007669"/>
    <property type="project" value="UniProtKB-ARBA"/>
</dbReference>
<feature type="domain" description="Alpha-N-acetylglucosaminidase N-terminal" evidence="4">
    <location>
        <begin position="22"/>
        <end position="101"/>
    </location>
</feature>
<evidence type="ECO:0000259" key="3">
    <source>
        <dbReference type="Pfam" id="PF05089"/>
    </source>
</evidence>
<feature type="domain" description="Alpha-N-acetylglucosaminidase tim-barrel" evidence="3">
    <location>
        <begin position="116"/>
        <end position="442"/>
    </location>
</feature>
<protein>
    <submittedName>
        <fullName evidence="6">Alpha-N-acetylglucosaminidase</fullName>
    </submittedName>
</protein>
<evidence type="ECO:0000259" key="4">
    <source>
        <dbReference type="Pfam" id="PF12971"/>
    </source>
</evidence>
<dbReference type="PANTHER" id="PTHR12872">
    <property type="entry name" value="ALPHA-N-ACETYLGLUCOSAMINIDASE"/>
    <property type="match status" value="1"/>
</dbReference>
<sequence length="723" mass="83972">MKKHLLLLSLLTLLSFVIKANPVNDLLERIDKGSSRKFKIELIEANQKKDFFELDQDEDQVVIRGNNYVSIATGLNWYLKYYAHIHLSWNGMTATLPEKLPMVKKKERRETEKQLRYYLNYCTYSYSMAFWDWERWEKELDWMALHGVNLPLALTGTEAVWYNVLDKLGYSKDEINQFIAGSGFLAWWHMNNLEGWGGPNPDQWYKQQVQLQKNIINRMREYGIQPVFPGYAGMLPNNAKEKLGVNVFDPELWCGFRRPAFLQPTDSRFEEIASLYYSELEKLFGKADYYAIDPFHEGGSIEGVDLDLAGKAIMQAMKKANPDATWVAQAWQANPRPQMIENLDKGDLLILDLFSESRPMWGDKESSWYREDGYGKHNWVYCMLLNFGARPGLMGKMDALIDGYYNAQKHKSGQNLVGVGATMEGIENNPMMYELLFELPWRTEKVNKDVWLAEYATARYGGENEALKTAWQILGNTIYNCPKAYTQEGPVESVLCARPSLEVKSVSSWGTSRIYYNTDSIRLAAQYMLSVADNYIGNTNFEHDLIEVIRQTISDKAYYLQKEVSAAYEDKNRERFKELSNDFLTLILVQDSLLETKPEFMLGRWLEQSKKIGGTDAEKKLYEWNARTQITTWGPRNAAEKGGLRDYAYKLWSGLLRDVYYPRWDAYFDYLKEKLDGNNPSEIDFYKIEEAWTLKRNLYPDTSSASPIERSKEIYGRYIGYLP</sequence>
<comment type="caution">
    <text evidence="6">The sequence shown here is derived from an EMBL/GenBank/DDBJ whole genome shotgun (WGS) entry which is preliminary data.</text>
</comment>
<dbReference type="Gene3D" id="3.20.20.80">
    <property type="entry name" value="Glycosidases"/>
    <property type="match status" value="1"/>
</dbReference>
<dbReference type="OrthoDB" id="179563at2"/>
<dbReference type="EMBL" id="QICL01000024">
    <property type="protein sequence ID" value="PXV61906.1"/>
    <property type="molecule type" value="Genomic_DNA"/>
</dbReference>
<dbReference type="Gene3D" id="3.30.379.10">
    <property type="entry name" value="Chitobiase/beta-hexosaminidase domain 2-like"/>
    <property type="match status" value="1"/>
</dbReference>
<dbReference type="PANTHER" id="PTHR12872:SF1">
    <property type="entry name" value="ALPHA-N-ACETYLGLUCOSAMINIDASE"/>
    <property type="match status" value="1"/>
</dbReference>
<accession>A0A2V3PSH7</accession>
<proteinExistence type="predicted"/>
<dbReference type="Proteomes" id="UP000247973">
    <property type="component" value="Unassembled WGS sequence"/>
</dbReference>
<dbReference type="Pfam" id="PF12972">
    <property type="entry name" value="NAGLU_C"/>
    <property type="match status" value="1"/>
</dbReference>
<dbReference type="InterPro" id="IPR007781">
    <property type="entry name" value="NAGLU"/>
</dbReference>
<evidence type="ECO:0000313" key="6">
    <source>
        <dbReference type="EMBL" id="PXV61906.1"/>
    </source>
</evidence>
<dbReference type="InterPro" id="IPR024732">
    <property type="entry name" value="NAGLU_C"/>
</dbReference>
<keyword evidence="7" id="KW-1185">Reference proteome</keyword>
<name>A0A2V3PSH7_9BACT</name>
<dbReference type="InterPro" id="IPR024733">
    <property type="entry name" value="NAGLU_tim-barrel"/>
</dbReference>
<dbReference type="GO" id="GO:0016787">
    <property type="term" value="F:hydrolase activity"/>
    <property type="evidence" value="ECO:0007669"/>
    <property type="project" value="UniProtKB-KW"/>
</dbReference>
<dbReference type="InterPro" id="IPR029018">
    <property type="entry name" value="Hex-like_dom2"/>
</dbReference>
<keyword evidence="2" id="KW-0732">Signal</keyword>
<evidence type="ECO:0000256" key="1">
    <source>
        <dbReference type="ARBA" id="ARBA00022801"/>
    </source>
</evidence>
<dbReference type="AlphaFoldDB" id="A0A2V3PSH7"/>
<organism evidence="6 7">
    <name type="scientific">Dysgonomonas alginatilytica</name>
    <dbReference type="NCBI Taxonomy" id="1605892"/>
    <lineage>
        <taxon>Bacteria</taxon>
        <taxon>Pseudomonadati</taxon>
        <taxon>Bacteroidota</taxon>
        <taxon>Bacteroidia</taxon>
        <taxon>Bacteroidales</taxon>
        <taxon>Dysgonomonadaceae</taxon>
        <taxon>Dysgonomonas</taxon>
    </lineage>
</organism>
<evidence type="ECO:0000259" key="5">
    <source>
        <dbReference type="Pfam" id="PF12972"/>
    </source>
</evidence>